<dbReference type="SMART" id="SM01286">
    <property type="entry name" value="SPT16"/>
    <property type="match status" value="1"/>
</dbReference>
<dbReference type="Pfam" id="PF24824">
    <property type="entry name" value="PH_SPT16"/>
    <property type="match status" value="1"/>
</dbReference>
<evidence type="ECO:0000313" key="16">
    <source>
        <dbReference type="Proteomes" id="UP001061958"/>
    </source>
</evidence>
<dbReference type="InterPro" id="IPR000994">
    <property type="entry name" value="Pept_M24"/>
</dbReference>
<evidence type="ECO:0000259" key="13">
    <source>
        <dbReference type="SMART" id="SM01286"/>
    </source>
</evidence>
<gene>
    <name evidence="15" type="ORF">GpartN1_g5752.t1</name>
</gene>
<name>A0A9C7USF0_9RHOD</name>
<evidence type="ECO:0000256" key="6">
    <source>
        <dbReference type="ARBA" id="ARBA00023054"/>
    </source>
</evidence>
<feature type="compositionally biased region" description="Low complexity" evidence="11">
    <location>
        <begin position="945"/>
        <end position="954"/>
    </location>
</feature>
<reference evidence="15" key="1">
    <citation type="journal article" date="2022" name="Proc. Natl. Acad. Sci. U.S.A.">
        <title>Life cycle and functional genomics of the unicellular red alga Galdieria for elucidating algal and plant evolution and industrial use.</title>
        <authorList>
            <person name="Hirooka S."/>
            <person name="Itabashi T."/>
            <person name="Ichinose T.M."/>
            <person name="Onuma R."/>
            <person name="Fujiwara T."/>
            <person name="Yamashita S."/>
            <person name="Jong L.W."/>
            <person name="Tomita R."/>
            <person name="Iwane A.H."/>
            <person name="Miyagishima S.Y."/>
        </authorList>
    </citation>
    <scope>NUCLEOTIDE SEQUENCE</scope>
    <source>
        <strain evidence="15">NBRC 102759</strain>
    </source>
</reference>
<dbReference type="Pfam" id="PF14826">
    <property type="entry name" value="FACT-Spt16_Nlob"/>
    <property type="match status" value="1"/>
</dbReference>
<evidence type="ECO:0000256" key="4">
    <source>
        <dbReference type="ARBA" id="ARBA00022763"/>
    </source>
</evidence>
<organism evidence="15 16">
    <name type="scientific">Galdieria partita</name>
    <dbReference type="NCBI Taxonomy" id="83374"/>
    <lineage>
        <taxon>Eukaryota</taxon>
        <taxon>Rhodophyta</taxon>
        <taxon>Bangiophyceae</taxon>
        <taxon>Galdieriales</taxon>
        <taxon>Galdieriaceae</taxon>
        <taxon>Galdieria</taxon>
    </lineage>
</organism>
<keyword evidence="16" id="KW-1185">Reference proteome</keyword>
<comment type="similarity">
    <text evidence="1 10">Belongs to the peptidase M24 family. SPT16 subfamily.</text>
</comment>
<keyword evidence="3 10" id="KW-0235">DNA replication</keyword>
<dbReference type="Gene3D" id="2.30.29.150">
    <property type="match status" value="1"/>
</dbReference>
<accession>A0A9C7USF0</accession>
<evidence type="ECO:0000256" key="5">
    <source>
        <dbReference type="ARBA" id="ARBA00023015"/>
    </source>
</evidence>
<dbReference type="OrthoDB" id="10251642at2759"/>
<feature type="domain" description="FACT complex subunit SPT16 middle" evidence="13">
    <location>
        <begin position="534"/>
        <end position="687"/>
    </location>
</feature>
<feature type="domain" description="Histone chaperone RTT106/FACT complex subunit SPT16-like middle" evidence="14">
    <location>
        <begin position="803"/>
        <end position="899"/>
    </location>
</feature>
<comment type="subunit">
    <text evidence="10">Component of the FACT complex.</text>
</comment>
<evidence type="ECO:0000259" key="14">
    <source>
        <dbReference type="SMART" id="SM01287"/>
    </source>
</evidence>
<dbReference type="InterPro" id="IPR013719">
    <property type="entry name" value="RTT106/SPT16-like_middle_dom"/>
</dbReference>
<evidence type="ECO:0000259" key="12">
    <source>
        <dbReference type="SMART" id="SM01285"/>
    </source>
</evidence>
<dbReference type="FunFam" id="3.90.230.10:FF:000005">
    <property type="entry name" value="FACT complex subunit spt16"/>
    <property type="match status" value="1"/>
</dbReference>
<evidence type="ECO:0000256" key="2">
    <source>
        <dbReference type="ARBA" id="ARBA00022454"/>
    </source>
</evidence>
<dbReference type="InterPro" id="IPR040258">
    <property type="entry name" value="Spt16"/>
</dbReference>
<dbReference type="FunFam" id="2.30.29.150:FF:000004">
    <property type="entry name" value="FACT complex subunit SPT16"/>
    <property type="match status" value="1"/>
</dbReference>
<comment type="caution">
    <text evidence="15">The sequence shown here is derived from an EMBL/GenBank/DDBJ whole genome shotgun (WGS) entry which is preliminary data.</text>
</comment>
<dbReference type="InterPro" id="IPR013953">
    <property type="entry name" value="FACT_SPT16_M"/>
</dbReference>
<dbReference type="FunFam" id="2.30.29.210:FF:000001">
    <property type="entry name" value="FACT complex subunit spt16"/>
    <property type="match status" value="1"/>
</dbReference>
<dbReference type="PANTHER" id="PTHR13980:SF15">
    <property type="entry name" value="FACT COMPLEX SUBUNIT SPT16"/>
    <property type="match status" value="1"/>
</dbReference>
<keyword evidence="4 10" id="KW-0227">DNA damage</keyword>
<dbReference type="GO" id="GO:0006281">
    <property type="term" value="P:DNA repair"/>
    <property type="evidence" value="ECO:0007669"/>
    <property type="project" value="UniProtKB-UniRule"/>
</dbReference>
<dbReference type="EMBL" id="BQMJ01000049">
    <property type="protein sequence ID" value="GJQ13961.1"/>
    <property type="molecule type" value="Genomic_DNA"/>
</dbReference>
<dbReference type="SUPFAM" id="SSF55920">
    <property type="entry name" value="Creatinase/aminopeptidase"/>
    <property type="match status" value="1"/>
</dbReference>
<dbReference type="SMART" id="SM01285">
    <property type="entry name" value="FACT-Spt16_Nlob"/>
    <property type="match status" value="1"/>
</dbReference>
<keyword evidence="5 10" id="KW-0805">Transcription regulation</keyword>
<dbReference type="SMART" id="SM01287">
    <property type="entry name" value="Rtt106"/>
    <property type="match status" value="1"/>
</dbReference>
<feature type="compositionally biased region" description="Acidic residues" evidence="11">
    <location>
        <begin position="932"/>
        <end position="944"/>
    </location>
</feature>
<keyword evidence="2 10" id="KW-0158">Chromosome</keyword>
<dbReference type="GO" id="GO:0006368">
    <property type="term" value="P:transcription elongation by RNA polymerase II"/>
    <property type="evidence" value="ECO:0007669"/>
    <property type="project" value="TreeGrafter"/>
</dbReference>
<evidence type="ECO:0000256" key="10">
    <source>
        <dbReference type="RuleBase" id="RU367052"/>
    </source>
</evidence>
<feature type="compositionally biased region" description="Acidic residues" evidence="11">
    <location>
        <begin position="985"/>
        <end position="996"/>
    </location>
</feature>
<evidence type="ECO:0000256" key="8">
    <source>
        <dbReference type="ARBA" id="ARBA00023204"/>
    </source>
</evidence>
<comment type="subcellular location">
    <subcellularLocation>
        <location evidence="10">Nucleus</location>
    </subcellularLocation>
    <subcellularLocation>
        <location evidence="10">Chromosome</location>
    </subcellularLocation>
</comment>
<evidence type="ECO:0000313" key="15">
    <source>
        <dbReference type="EMBL" id="GJQ13961.1"/>
    </source>
</evidence>
<feature type="domain" description="FACT complex subunit SPT16 N-terminal lobe" evidence="12">
    <location>
        <begin position="5"/>
        <end position="168"/>
    </location>
</feature>
<dbReference type="InterPro" id="IPR048969">
    <property type="entry name" value="FACT_SPT16_C"/>
</dbReference>
<keyword evidence="9 10" id="KW-0539">Nucleus</keyword>
<evidence type="ECO:0000256" key="9">
    <source>
        <dbReference type="ARBA" id="ARBA00023242"/>
    </source>
</evidence>
<keyword evidence="6" id="KW-0175">Coiled coil</keyword>
<evidence type="ECO:0000256" key="3">
    <source>
        <dbReference type="ARBA" id="ARBA00022705"/>
    </source>
</evidence>
<reference evidence="15" key="2">
    <citation type="submission" date="2022-01" db="EMBL/GenBank/DDBJ databases">
        <authorList>
            <person name="Hirooka S."/>
            <person name="Miyagishima S.Y."/>
        </authorList>
    </citation>
    <scope>NUCLEOTIDE SEQUENCE</scope>
    <source>
        <strain evidence="15">NBRC 102759</strain>
    </source>
</reference>
<dbReference type="PANTHER" id="PTHR13980">
    <property type="entry name" value="CDC68 RELATED"/>
    <property type="match status" value="1"/>
</dbReference>
<dbReference type="InterPro" id="IPR033825">
    <property type="entry name" value="Spt16_M24"/>
</dbReference>
<dbReference type="InterPro" id="IPR029149">
    <property type="entry name" value="Creatin/AminoP/Spt16_N"/>
</dbReference>
<feature type="compositionally biased region" description="Acidic residues" evidence="11">
    <location>
        <begin position="955"/>
        <end position="971"/>
    </location>
</feature>
<dbReference type="FunFam" id="2.30.29.30:FF:000017">
    <property type="entry name" value="FACT complex subunit SPT16"/>
    <property type="match status" value="1"/>
</dbReference>
<protein>
    <recommendedName>
        <fullName evidence="10">FACT complex subunit</fullName>
    </recommendedName>
</protein>
<keyword evidence="7 10" id="KW-0804">Transcription</keyword>
<dbReference type="AlphaFoldDB" id="A0A9C7USF0"/>
<dbReference type="Gene3D" id="2.30.29.30">
    <property type="entry name" value="Pleckstrin-homology domain (PH domain)/Phosphotyrosine-binding domain (PTB)"/>
    <property type="match status" value="1"/>
</dbReference>
<dbReference type="Gene3D" id="3.40.350.10">
    <property type="entry name" value="Creatinase/prolidase N-terminal domain"/>
    <property type="match status" value="1"/>
</dbReference>
<proteinExistence type="inferred from homology"/>
<dbReference type="GO" id="GO:0006260">
    <property type="term" value="P:DNA replication"/>
    <property type="evidence" value="ECO:0007669"/>
    <property type="project" value="UniProtKB-KW"/>
</dbReference>
<dbReference type="Gene3D" id="3.90.230.10">
    <property type="entry name" value="Creatinase/methionine aminopeptidase superfamily"/>
    <property type="match status" value="1"/>
</dbReference>
<sequence>MVTRSQEDFARRLRSLYSFWEMEGSGGLHSSEAFAVASGKTEQDEVTGYSRSLSLFVWLFGEEIQETVLFFRKEQLSVITNAENCTSLKNLAKNLTELPKLTFFEFSQESDIETTFQEAVKATFGEINEKCVLGVVRKDPQRGKLYELFDQYINKGPPLETVAINDDIATLLQVKDKEELDRIRTAATVTTTIFNKFLIPRIENVLDEGKKVSHEKLSEQVEEYMFSPEKLNLKVDSNLCDACYPPIIQSGGIYDLKPSAQSDRNILSPDCIVCSIGARYGSYCSNVTRTFLVDPTNERRENYGILLSVVAKAIEQIRPGVKLRTVYEEVLNELKRLKPGLEQHLTKNIGFGTGIEFRDSSLLISPKNEREVKPNMVFNLSVGLQQLNDSIGNYALQVADTVIVVEDNLSILTDKVAKDLKEVTYYLEGEEDEEADREISRQYLDDMNVPQSTSLRRRNRGADEVEENFVEDEEKRKKHQQELAQRKLQEAQQRLSGKNSKDRDSSQPSGAKAADEYTAYKDASLLPPLRPRQIFVDMDAEALIVPINGMAVPFHVATIKNASKSDEGHFTYLRINFHVPVSIGPQNRSNYVAKVPNLEKDFIKELSFRSTSPVNLNECLRKIKELRKRFISREVAEREKESLVEQEALILDKGRVPQLVDVSIRPFAGKGKLNSGILEAHSNGFRYKAKTGFVVDILYRNIKHAFFQEAKSEIIVVLHFHLKHAIMIGGKKTQDVQFYTEVMEGAIKLSNSRRRNFDQEEVEEEQREREMRNKINRAFYRFVKEVENGNAIEFDIPYRELCFSGAPATATLTLVPTLHCIVDLIDWPPFILSLPDVEIACFERVDFSLKSFDIVFIYKNFETEPDVKKCFVRISSIPKEELKSLQSFLDEQDIKYYESRVSLNWTDVLKSIRSDLSGFYEEGGWEFLNPDSSEEGSGDEEEAASSEASYNPSDSESEDDSDEYEPDEEVDTKELEESSGGEAELSSEEEGLDWDEMERRAAEEDKEKRRYPEDERENSQSRKRSRR</sequence>
<dbReference type="Pfam" id="PF00557">
    <property type="entry name" value="Peptidase_M24"/>
    <property type="match status" value="1"/>
</dbReference>
<feature type="compositionally biased region" description="Basic and acidic residues" evidence="11">
    <location>
        <begin position="997"/>
        <end position="1020"/>
    </location>
</feature>
<dbReference type="CDD" id="cd01091">
    <property type="entry name" value="CDC68-like"/>
    <property type="match status" value="1"/>
</dbReference>
<dbReference type="Gene3D" id="2.30.29.210">
    <property type="entry name" value="FACT complex subunit Spt16p/Cdc68p"/>
    <property type="match status" value="1"/>
</dbReference>
<keyword evidence="8 10" id="KW-0234">DNA repair</keyword>
<dbReference type="Pfam" id="PF08512">
    <property type="entry name" value="Rttp106-like_middle"/>
    <property type="match status" value="1"/>
</dbReference>
<feature type="region of interest" description="Disordered" evidence="11">
    <location>
        <begin position="429"/>
        <end position="516"/>
    </location>
</feature>
<dbReference type="GO" id="GO:0010468">
    <property type="term" value="P:regulation of gene expression"/>
    <property type="evidence" value="ECO:0007669"/>
    <property type="project" value="UniProtKB-ARBA"/>
</dbReference>
<evidence type="ECO:0000256" key="1">
    <source>
        <dbReference type="ARBA" id="ARBA00010779"/>
    </source>
</evidence>
<dbReference type="InterPro" id="IPR029148">
    <property type="entry name" value="FACT-SPT16_Nlobe"/>
</dbReference>
<feature type="compositionally biased region" description="Basic and acidic residues" evidence="11">
    <location>
        <begin position="480"/>
        <end position="489"/>
    </location>
</feature>
<dbReference type="GO" id="GO:0031491">
    <property type="term" value="F:nucleosome binding"/>
    <property type="evidence" value="ECO:0007669"/>
    <property type="project" value="TreeGrafter"/>
</dbReference>
<comment type="function">
    <text evidence="10">Component of the FACT complex, a general chromatin factor that acts to reorganize nucleosomes. The FACT complex is involved in multiple processes that require DNA as a template such as mRNA elongation, DNA replication and DNA repair. During transcription elongation the FACT complex acts as a histone chaperone that both destabilizes and restores nucleosomal structure. It facilitates the passage of RNA polymerase II and transcription by promoting the dissociation of one histone H2A-H2B dimer from the nucleosome, then subsequently promotes the reestablishment of the nucleosome following the passage of RNA polymerase II.</text>
</comment>
<evidence type="ECO:0000256" key="7">
    <source>
        <dbReference type="ARBA" id="ARBA00023163"/>
    </source>
</evidence>
<dbReference type="InterPro" id="IPR011993">
    <property type="entry name" value="PH-like_dom_sf"/>
</dbReference>
<evidence type="ECO:0000256" key="11">
    <source>
        <dbReference type="SAM" id="MobiDB-lite"/>
    </source>
</evidence>
<feature type="region of interest" description="Disordered" evidence="11">
    <location>
        <begin position="927"/>
        <end position="1027"/>
    </location>
</feature>
<dbReference type="InterPro" id="IPR056595">
    <property type="entry name" value="Fact-SPT16_PH"/>
</dbReference>
<dbReference type="InterPro" id="IPR036005">
    <property type="entry name" value="Creatinase/aminopeptidase-like"/>
</dbReference>
<dbReference type="GO" id="GO:0035101">
    <property type="term" value="C:FACT complex"/>
    <property type="evidence" value="ECO:0007669"/>
    <property type="project" value="UniProtKB-UniRule"/>
</dbReference>
<dbReference type="Proteomes" id="UP001061958">
    <property type="component" value="Unassembled WGS sequence"/>
</dbReference>
<dbReference type="Pfam" id="PF21091">
    <property type="entry name" value="SPT16_C"/>
    <property type="match status" value="1"/>
</dbReference>
<dbReference type="Pfam" id="PF08644">
    <property type="entry name" value="SPT16"/>
    <property type="match status" value="1"/>
</dbReference>